<evidence type="ECO:0000313" key="4">
    <source>
        <dbReference type="EMBL" id="APZ76287.1"/>
    </source>
</evidence>
<sequence>MVILKLLKHILEILHLEKLYLLNELLKIHYNMDCIYCNFDQKLSLSDISTLCNVTCSVIPISNLHHLISNTHAGLHKTFSNTKEYLQIKTILNNMFITIFQKCEGNQLILKKPITGHQYTIRNTGPFPWEKGDHLTIIPPLYQSQTKVLSLGDWDLTLPLIVPIEIAVEINIRFLCLGLLSIHRNYEDVKVLIDEFKQIQYRDITINLPEIINDTTSINDMKSVCIALSIITEMAPDIATTYINRLSLEDHSMILVKCQELLSKKTIVNPNTTNVQNISILDEFKKIRTVLTMINQIQAVIAEKTYFIICDVTADNKYASCIYKGQ</sequence>
<organism evidence="4">
    <name type="scientific">Murid betaherpesvirus 3</name>
    <dbReference type="NCBI Taxonomy" id="2560603"/>
    <lineage>
        <taxon>Viruses</taxon>
        <taxon>Duplodnaviria</taxon>
        <taxon>Heunggongvirae</taxon>
        <taxon>Peploviricota</taxon>
        <taxon>Herviviricetes</taxon>
        <taxon>Herpesvirales</taxon>
        <taxon>Orthoherpesviridae</taxon>
        <taxon>Betaherpesvirinae</taxon>
        <taxon>Roseolovirus</taxon>
        <taxon>Roseolovirus muridbeta3</taxon>
    </lineage>
</organism>
<keyword evidence="3" id="KW-0946">Virion</keyword>
<keyword evidence="2" id="KW-1048">Host nucleus</keyword>
<dbReference type="EMBL" id="KY355735">
    <property type="protein sequence ID" value="APZ76287.1"/>
    <property type="molecule type" value="Genomic_DNA"/>
</dbReference>
<gene>
    <name evidence="4" type="primary">ORF72</name>
    <name evidence="4" type="ORF">MRV_0076</name>
</gene>
<evidence type="ECO:0000313" key="5">
    <source>
        <dbReference type="Proteomes" id="UP000202182"/>
    </source>
</evidence>
<dbReference type="InterPro" id="IPR002690">
    <property type="entry name" value="Herpes_capsid_2"/>
</dbReference>
<evidence type="ECO:0000256" key="1">
    <source>
        <dbReference type="ARBA" id="ARBA00022561"/>
    </source>
</evidence>
<protein>
    <submittedName>
        <fullName evidence="4">Capsid triplex subunit 2</fullName>
    </submittedName>
</protein>
<evidence type="ECO:0000256" key="2">
    <source>
        <dbReference type="ARBA" id="ARBA00022562"/>
    </source>
</evidence>
<keyword evidence="5" id="KW-1185">Reference proteome</keyword>
<dbReference type="Proteomes" id="UP000202182">
    <property type="component" value="Segment"/>
</dbReference>
<dbReference type="OrthoDB" id="8093at10239"/>
<reference evidence="4" key="1">
    <citation type="submission" date="2016-12" db="EMBL/GenBank/DDBJ databases">
        <title>A murine herpesvirus closely related to ubiquitous human herpesviruses causes T-cell depletion.</title>
        <authorList>
            <person name="Patel S.J."/>
            <person name="Zhao G."/>
            <person name="Penna V.R."/>
            <person name="Park E."/>
            <person name="Lauron E.J."/>
            <person name="Harvey I.B."/>
            <person name="Beatty W.L."/>
            <person name="Plougastel-Douglas B."/>
            <person name="Poursine-Laurent J."/>
            <person name="Fremont D.H."/>
            <person name="Wang D."/>
            <person name="Yokoyama W.M."/>
        </authorList>
    </citation>
    <scope>NUCLEOTIDE SEQUENCE [LARGE SCALE GENOMIC DNA]</scope>
    <source>
        <strain evidence="4">YOK1</strain>
    </source>
</reference>
<dbReference type="GO" id="GO:0019028">
    <property type="term" value="C:viral capsid"/>
    <property type="evidence" value="ECO:0007669"/>
    <property type="project" value="UniProtKB-KW"/>
</dbReference>
<keyword evidence="1" id="KW-0167">Capsid protein</keyword>
<evidence type="ECO:0000256" key="3">
    <source>
        <dbReference type="ARBA" id="ARBA00022844"/>
    </source>
</evidence>
<dbReference type="GO" id="GO:0005198">
    <property type="term" value="F:structural molecule activity"/>
    <property type="evidence" value="ECO:0007669"/>
    <property type="project" value="InterPro"/>
</dbReference>
<accession>A0A1P8VIY1</accession>
<proteinExistence type="inferred from homology"/>
<name>A0A1P8VIY1_9BETA</name>
<dbReference type="KEGG" id="vg:30999413"/>
<dbReference type="HAMAP" id="MF_04019">
    <property type="entry name" value="HSV_TRX2"/>
    <property type="match status" value="1"/>
</dbReference>
<dbReference type="Pfam" id="PF01802">
    <property type="entry name" value="Herpes_V23"/>
    <property type="match status" value="1"/>
</dbReference>